<evidence type="ECO:0000313" key="7">
    <source>
        <dbReference type="Proteomes" id="UP000275394"/>
    </source>
</evidence>
<dbReference type="EMBL" id="RKHR01000003">
    <property type="protein sequence ID" value="ROS05366.1"/>
    <property type="molecule type" value="Genomic_DNA"/>
</dbReference>
<proteinExistence type="inferred from homology"/>
<evidence type="ECO:0000259" key="5">
    <source>
        <dbReference type="Pfam" id="PF02782"/>
    </source>
</evidence>
<reference evidence="6 7" key="1">
    <citation type="submission" date="2018-11" db="EMBL/GenBank/DDBJ databases">
        <title>Genomic Encyclopedia of Type Strains, Phase IV (KMG-IV): sequencing the most valuable type-strain genomes for metagenomic binning, comparative biology and taxonomic classification.</title>
        <authorList>
            <person name="Goeker M."/>
        </authorList>
    </citation>
    <scope>NUCLEOTIDE SEQUENCE [LARGE SCALE GENOMIC DNA]</scope>
    <source>
        <strain evidence="6 7">DSM 100316</strain>
    </source>
</reference>
<dbReference type="GO" id="GO:0005975">
    <property type="term" value="P:carbohydrate metabolic process"/>
    <property type="evidence" value="ECO:0007669"/>
    <property type="project" value="InterPro"/>
</dbReference>
<dbReference type="PIRSF" id="PIRSF000538">
    <property type="entry name" value="GlpK"/>
    <property type="match status" value="1"/>
</dbReference>
<comment type="caution">
    <text evidence="6">The sequence shown here is derived from an EMBL/GenBank/DDBJ whole genome shotgun (WGS) entry which is preliminary data.</text>
</comment>
<dbReference type="Pfam" id="PF02782">
    <property type="entry name" value="FGGY_C"/>
    <property type="match status" value="1"/>
</dbReference>
<feature type="domain" description="Carbohydrate kinase FGGY C-terminal" evidence="5">
    <location>
        <begin position="285"/>
        <end position="478"/>
    </location>
</feature>
<dbReference type="InterPro" id="IPR050406">
    <property type="entry name" value="FGGY_Carb_Kinase"/>
</dbReference>
<evidence type="ECO:0000313" key="6">
    <source>
        <dbReference type="EMBL" id="ROS05366.1"/>
    </source>
</evidence>
<dbReference type="Gene3D" id="3.30.420.40">
    <property type="match status" value="2"/>
</dbReference>
<keyword evidence="2" id="KW-0808">Transferase</keyword>
<evidence type="ECO:0000256" key="2">
    <source>
        <dbReference type="ARBA" id="ARBA00022679"/>
    </source>
</evidence>
<evidence type="ECO:0000256" key="1">
    <source>
        <dbReference type="ARBA" id="ARBA00009156"/>
    </source>
</evidence>
<dbReference type="Pfam" id="PF00370">
    <property type="entry name" value="FGGY_N"/>
    <property type="match status" value="1"/>
</dbReference>
<dbReference type="PANTHER" id="PTHR43095">
    <property type="entry name" value="SUGAR KINASE"/>
    <property type="match status" value="1"/>
</dbReference>
<dbReference type="InterPro" id="IPR018484">
    <property type="entry name" value="FGGY_N"/>
</dbReference>
<dbReference type="AlphaFoldDB" id="A0A3N2DZS4"/>
<dbReference type="CDD" id="cd07779">
    <property type="entry name" value="ASKHA_NBD_FGGY_YgcE-like"/>
    <property type="match status" value="1"/>
</dbReference>
<gene>
    <name evidence="6" type="ORF">EDC56_0896</name>
</gene>
<dbReference type="InterPro" id="IPR043129">
    <property type="entry name" value="ATPase_NBD"/>
</dbReference>
<comment type="similarity">
    <text evidence="1">Belongs to the FGGY kinase family.</text>
</comment>
<dbReference type="PANTHER" id="PTHR43095:SF5">
    <property type="entry name" value="XYLULOSE KINASE"/>
    <property type="match status" value="1"/>
</dbReference>
<dbReference type="Proteomes" id="UP000275394">
    <property type="component" value="Unassembled WGS sequence"/>
</dbReference>
<dbReference type="SUPFAM" id="SSF53067">
    <property type="entry name" value="Actin-like ATPase domain"/>
    <property type="match status" value="2"/>
</dbReference>
<name>A0A3N2DZS4_9GAMM</name>
<dbReference type="GO" id="GO:0016301">
    <property type="term" value="F:kinase activity"/>
    <property type="evidence" value="ECO:0007669"/>
    <property type="project" value="UniProtKB-KW"/>
</dbReference>
<protein>
    <submittedName>
        <fullName evidence="6">Sugar (Pentulose or hexulose) kinase</fullName>
    </submittedName>
</protein>
<dbReference type="InterPro" id="IPR018485">
    <property type="entry name" value="FGGY_C"/>
</dbReference>
<evidence type="ECO:0000256" key="3">
    <source>
        <dbReference type="ARBA" id="ARBA00022777"/>
    </source>
</evidence>
<keyword evidence="3 6" id="KW-0418">Kinase</keyword>
<accession>A0A3N2DZS4</accession>
<feature type="domain" description="Carbohydrate kinase FGGY N-terminal" evidence="4">
    <location>
        <begin position="28"/>
        <end position="274"/>
    </location>
</feature>
<organism evidence="6 7">
    <name type="scientific">Sinobacterium caligoides</name>
    <dbReference type="NCBI Taxonomy" id="933926"/>
    <lineage>
        <taxon>Bacteria</taxon>
        <taxon>Pseudomonadati</taxon>
        <taxon>Pseudomonadota</taxon>
        <taxon>Gammaproteobacteria</taxon>
        <taxon>Cellvibrionales</taxon>
        <taxon>Spongiibacteraceae</taxon>
        <taxon>Sinobacterium</taxon>
    </lineage>
</organism>
<dbReference type="InterPro" id="IPR000577">
    <property type="entry name" value="Carb_kinase_FGGY"/>
</dbReference>
<keyword evidence="7" id="KW-1185">Reference proteome</keyword>
<evidence type="ECO:0000259" key="4">
    <source>
        <dbReference type="Pfam" id="PF00370"/>
    </source>
</evidence>
<sequence length="539" mass="59799">MPAIINYPVKKAFMDNNKSTTASTGDWLLSIDNGTQSVRALVFDLKGQLVAESSIKLVPYESPQSGWCEQDGEYYWQKLCEACQALWQQGIDKNRIKGVAVTTQRGTMVPLDEQGKPLHAAILWLDQRRSDTSSPLGGLWGGLFTLLGLNETIDTFRGRAQPNWFYQQKPELWQQTYKFTFLSGFFHHRLSGEWVDSAGAQVGYLPFDYRQHRWAASWDWKWRALNIRPDQLLKLVDPGTLIGPITASASAQTGIPEGLPLIAAAADKACEVLGSGGQNDEIGCLSFGTTATINVTMKKYVEAVRFLPPYPSAIAGSYCSEVMLYRGFWMVSWFKEQFAQTEQVQAEAEGIETESLFDELVDSVPPGSMGLMLQPYWGPGVKQPGPEAKGSVIGFGDVHTRAHLYRAILEGLMFGLKEGLELIERRSGCRVKELRISGGGAQSDAAMQIAADIFGLTAVRAHTIETSGLGAAIDAAVGLGLHPDFDTAIAAMVRQGQRFEPDSEHQQMYQRLYREVYLNIYKKLQPLYSKIRDITGYPE</sequence>